<name>A0ABN3GK43_9ACTN</name>
<dbReference type="PANTHER" id="PTHR34070">
    <property type="entry name" value="ARMADILLO-TYPE FOLD"/>
    <property type="match status" value="1"/>
</dbReference>
<evidence type="ECO:0000313" key="2">
    <source>
        <dbReference type="Proteomes" id="UP001501444"/>
    </source>
</evidence>
<evidence type="ECO:0000313" key="1">
    <source>
        <dbReference type="EMBL" id="GAA2353709.1"/>
    </source>
</evidence>
<protein>
    <submittedName>
        <fullName evidence="1">DNA alkylation repair protein</fullName>
    </submittedName>
</protein>
<dbReference type="SUPFAM" id="SSF48371">
    <property type="entry name" value="ARM repeat"/>
    <property type="match status" value="1"/>
</dbReference>
<dbReference type="CDD" id="cd07064">
    <property type="entry name" value="AlkD_like_1"/>
    <property type="match status" value="1"/>
</dbReference>
<dbReference type="InterPro" id="IPR014825">
    <property type="entry name" value="DNA_alkylation"/>
</dbReference>
<dbReference type="RefSeq" id="WP_344614443.1">
    <property type="nucleotide sequence ID" value="NZ_BAAARV010000033.1"/>
</dbReference>
<keyword evidence="2" id="KW-1185">Reference proteome</keyword>
<organism evidence="1 2">
    <name type="scientific">Dactylosporangium salmoneum</name>
    <dbReference type="NCBI Taxonomy" id="53361"/>
    <lineage>
        <taxon>Bacteria</taxon>
        <taxon>Bacillati</taxon>
        <taxon>Actinomycetota</taxon>
        <taxon>Actinomycetes</taxon>
        <taxon>Micromonosporales</taxon>
        <taxon>Micromonosporaceae</taxon>
        <taxon>Dactylosporangium</taxon>
    </lineage>
</organism>
<dbReference type="Gene3D" id="1.20.1660.10">
    <property type="entry name" value="Hypothetical protein (EF3068)"/>
    <property type="match status" value="1"/>
</dbReference>
<dbReference type="PANTHER" id="PTHR34070:SF1">
    <property type="entry name" value="DNA ALKYLATION REPAIR PROTEIN"/>
    <property type="match status" value="1"/>
</dbReference>
<dbReference type="InterPro" id="IPR016024">
    <property type="entry name" value="ARM-type_fold"/>
</dbReference>
<dbReference type="Gene3D" id="1.25.40.290">
    <property type="entry name" value="ARM repeat domains"/>
    <property type="match status" value="1"/>
</dbReference>
<gene>
    <name evidence="1" type="ORF">GCM10010170_045230</name>
</gene>
<proteinExistence type="predicted"/>
<dbReference type="Pfam" id="PF08713">
    <property type="entry name" value="DNA_alkylation"/>
    <property type="match status" value="1"/>
</dbReference>
<dbReference type="Proteomes" id="UP001501444">
    <property type="component" value="Unassembled WGS sequence"/>
</dbReference>
<reference evidence="1 2" key="1">
    <citation type="journal article" date="2019" name="Int. J. Syst. Evol. Microbiol.">
        <title>The Global Catalogue of Microorganisms (GCM) 10K type strain sequencing project: providing services to taxonomists for standard genome sequencing and annotation.</title>
        <authorList>
            <consortium name="The Broad Institute Genomics Platform"/>
            <consortium name="The Broad Institute Genome Sequencing Center for Infectious Disease"/>
            <person name="Wu L."/>
            <person name="Ma J."/>
        </authorList>
    </citation>
    <scope>NUCLEOTIDE SEQUENCE [LARGE SCALE GENOMIC DNA]</scope>
    <source>
        <strain evidence="1 2">JCM 3272</strain>
    </source>
</reference>
<sequence length="227" mass="25463">MIDRLRQVFGAAADPQRAAPMRAYMREQFPFLGIPSPARAALSRPLLRGTFSEADLRETALACWALPEREYQYFACDLLRRHARTLTPASVPLLRELVTTKSWWDTVDLLAAHVAGPMVRSHPELASTMDEWTRAGTDHWLVRTAILHQLRYRGSLDFARLSDYCERWAAEPDFFIRKAIGWALREHAKTDPAAVRGFVAAHPALSPLSVREALKNLAPAGAPPAAR</sequence>
<dbReference type="EMBL" id="BAAARV010000033">
    <property type="protein sequence ID" value="GAA2353709.1"/>
    <property type="molecule type" value="Genomic_DNA"/>
</dbReference>
<comment type="caution">
    <text evidence="1">The sequence shown here is derived from an EMBL/GenBank/DDBJ whole genome shotgun (WGS) entry which is preliminary data.</text>
</comment>
<accession>A0ABN3GK43</accession>